<dbReference type="InterPro" id="IPR019734">
    <property type="entry name" value="TPR_rpt"/>
</dbReference>
<evidence type="ECO:0000313" key="5">
    <source>
        <dbReference type="Proteomes" id="UP001266995"/>
    </source>
</evidence>
<dbReference type="AlphaFoldDB" id="A0AAW8VCC0"/>
<evidence type="ECO:0000256" key="3">
    <source>
        <dbReference type="SAM" id="SignalP"/>
    </source>
</evidence>
<dbReference type="SMART" id="SM00028">
    <property type="entry name" value="TPR"/>
    <property type="match status" value="2"/>
</dbReference>
<evidence type="ECO:0000313" key="4">
    <source>
        <dbReference type="EMBL" id="MDT4509933.1"/>
    </source>
</evidence>
<feature type="signal peptide" evidence="3">
    <location>
        <begin position="1"/>
        <end position="20"/>
    </location>
</feature>
<evidence type="ECO:0000256" key="2">
    <source>
        <dbReference type="SAM" id="Coils"/>
    </source>
</evidence>
<dbReference type="PANTHER" id="PTHR37841">
    <property type="entry name" value="GLR2918 PROTEIN"/>
    <property type="match status" value="1"/>
</dbReference>
<dbReference type="PANTHER" id="PTHR37841:SF1">
    <property type="entry name" value="DUF3298 DOMAIN-CONTAINING PROTEIN"/>
    <property type="match status" value="1"/>
</dbReference>
<keyword evidence="1" id="KW-0802">TPR repeat</keyword>
<feature type="repeat" description="TPR" evidence="1">
    <location>
        <begin position="448"/>
        <end position="481"/>
    </location>
</feature>
<dbReference type="InterPro" id="IPR032774">
    <property type="entry name" value="WG_beta_rep"/>
</dbReference>
<name>A0AAW8VCC0_9BACE</name>
<dbReference type="Pfam" id="PF14903">
    <property type="entry name" value="WG_beta_rep"/>
    <property type="match status" value="2"/>
</dbReference>
<dbReference type="InterPro" id="IPR011990">
    <property type="entry name" value="TPR-like_helical_dom_sf"/>
</dbReference>
<keyword evidence="3" id="KW-0732">Signal</keyword>
<sequence length="679" mass="76708">MIKRTLIFLIIVCSCAITMADNTYKWALYDVKGTGEFHDGLAEFYSNGLYGFINSAGEVAIEAKFKSVEDFEDGQAIVETESGIGIINRNGLFLLEPKYKRIEKAKEAPGLYVIENAEGYKGIFFNNRLVIPPINSHGDFYTYNFPFINNINILSGKQYAGTIKKEGDIFVIWNLTEKGQNNLYFDKNGNELNAISYRKSSKGLVLFKGENDKYGLKNADTGTIVTAPQYTGSSFDIWIKDHIIVFTSKGFALIDANGEKVIETGQLDYEGNYILSLTFEPKIQHGLYSLTGEEIIPTKYNFIFNIVDDWYCCESDDGKIALNIKTKKKYSGKYFTYSDGMIQVAQKDGGYYYINAVTGNRLADTYKYANDFSEGLAIVEKNGDGYKRIIDKQGKTILRETEDFEIEGDIFSEGVIATRYKHGYCYMYNPLGHGDYVYNQKGATNKTIDIWFKEGLEAMNKKRYSEAKEIFYRIIMNAPNNGMAINNYGVCLDNMGYKEEALEAFTMAFDLNPDNKLAKNNMELTKNELLQQQEQTENETEESNSGTFWDALASFGNLLGQMAGNYAGQNADNSYSSDYSGQNNSSSSNSSASYQTEYSRWESIAERHYNSITNTGFRVRDKQGNRGGGAMQGMNSGNYVQMKKSFRDAQRQMRNIRSNAQRHGVTITQSKWETATIAY</sequence>
<dbReference type="SUPFAM" id="SSF48452">
    <property type="entry name" value="TPR-like"/>
    <property type="match status" value="1"/>
</dbReference>
<reference evidence="4" key="1">
    <citation type="submission" date="2023-08" db="EMBL/GenBank/DDBJ databases">
        <title>Reintroducing virulent viruses to syntetic microbiomes.</title>
        <authorList>
            <person name="Wilde J."/>
            <person name="Boyes R."/>
            <person name="Robinson A.V."/>
            <person name="Daisley B.A."/>
            <person name="Allen-Vercoe E."/>
        </authorList>
    </citation>
    <scope>NUCLEOTIDE SEQUENCE</scope>
    <source>
        <strain evidence="4">225I_12FAA</strain>
    </source>
</reference>
<feature type="repeat" description="TPR" evidence="1">
    <location>
        <begin position="482"/>
        <end position="515"/>
    </location>
</feature>
<gene>
    <name evidence="4" type="ORF">RO785_02940</name>
</gene>
<dbReference type="PROSITE" id="PS50005">
    <property type="entry name" value="TPR"/>
    <property type="match status" value="2"/>
</dbReference>
<feature type="chain" id="PRO_5043578043" evidence="3">
    <location>
        <begin position="21"/>
        <end position="679"/>
    </location>
</feature>
<keyword evidence="2" id="KW-0175">Coiled coil</keyword>
<dbReference type="RefSeq" id="WP_195738848.1">
    <property type="nucleotide sequence ID" value="NZ_JADMQL010000007.1"/>
</dbReference>
<dbReference type="Proteomes" id="UP001266995">
    <property type="component" value="Unassembled WGS sequence"/>
</dbReference>
<protein>
    <submittedName>
        <fullName evidence="4">WG repeat-containing protein</fullName>
    </submittedName>
</protein>
<evidence type="ECO:0000256" key="1">
    <source>
        <dbReference type="PROSITE-ProRule" id="PRU00339"/>
    </source>
</evidence>
<accession>A0AAW8VCC0</accession>
<feature type="coiled-coil region" evidence="2">
    <location>
        <begin position="515"/>
        <end position="542"/>
    </location>
</feature>
<dbReference type="EMBL" id="JAVSNH010000001">
    <property type="protein sequence ID" value="MDT4509933.1"/>
    <property type="molecule type" value="Genomic_DNA"/>
</dbReference>
<comment type="caution">
    <text evidence="4">The sequence shown here is derived from an EMBL/GenBank/DDBJ whole genome shotgun (WGS) entry which is preliminary data.</text>
</comment>
<proteinExistence type="predicted"/>
<dbReference type="PROSITE" id="PS51257">
    <property type="entry name" value="PROKAR_LIPOPROTEIN"/>
    <property type="match status" value="1"/>
</dbReference>
<organism evidence="4 5">
    <name type="scientific">Bacteroides cellulosilyticus</name>
    <dbReference type="NCBI Taxonomy" id="246787"/>
    <lineage>
        <taxon>Bacteria</taxon>
        <taxon>Pseudomonadati</taxon>
        <taxon>Bacteroidota</taxon>
        <taxon>Bacteroidia</taxon>
        <taxon>Bacteroidales</taxon>
        <taxon>Bacteroidaceae</taxon>
        <taxon>Bacteroides</taxon>
    </lineage>
</organism>
<dbReference type="Pfam" id="PF13181">
    <property type="entry name" value="TPR_8"/>
    <property type="match status" value="1"/>
</dbReference>
<dbReference type="Gene3D" id="1.25.40.10">
    <property type="entry name" value="Tetratricopeptide repeat domain"/>
    <property type="match status" value="1"/>
</dbReference>